<feature type="binding site" evidence="11">
    <location>
        <position position="9"/>
    </location>
    <ligand>
        <name>Mg(2+)</name>
        <dbReference type="ChEBI" id="CHEBI:18420"/>
        <label>1</label>
    </ligand>
</feature>
<organism evidence="14 15">
    <name type="scientific">Devosia insulae DS-56</name>
    <dbReference type="NCBI Taxonomy" id="1116389"/>
    <lineage>
        <taxon>Bacteria</taxon>
        <taxon>Pseudomonadati</taxon>
        <taxon>Pseudomonadota</taxon>
        <taxon>Alphaproteobacteria</taxon>
        <taxon>Hyphomicrobiales</taxon>
        <taxon>Devosiaceae</taxon>
        <taxon>Devosia</taxon>
    </lineage>
</organism>
<dbReference type="Pfam" id="PF00075">
    <property type="entry name" value="RNase_H"/>
    <property type="match status" value="1"/>
</dbReference>
<evidence type="ECO:0000256" key="10">
    <source>
        <dbReference type="ARBA" id="ARBA00022842"/>
    </source>
</evidence>
<dbReference type="OrthoDB" id="7845843at2"/>
<comment type="subunit">
    <text evidence="4 11">Monomer.</text>
</comment>
<evidence type="ECO:0000256" key="11">
    <source>
        <dbReference type="HAMAP-Rule" id="MF_00042"/>
    </source>
</evidence>
<reference evidence="14 15" key="1">
    <citation type="journal article" date="2015" name="Genome Announc.">
        <title>Genome Assemblies of Three Soil-Associated Devosia species: D. insulae, D. limi, and D. soli.</title>
        <authorList>
            <person name="Hassan Y.I."/>
            <person name="Lepp D."/>
            <person name="Zhou T."/>
        </authorList>
    </citation>
    <scope>NUCLEOTIDE SEQUENCE [LARGE SCALE GENOMIC DNA]</scope>
    <source>
        <strain evidence="14 15">DS-56</strain>
    </source>
</reference>
<dbReference type="EC" id="3.1.26.4" evidence="5 11"/>
<protein>
    <recommendedName>
        <fullName evidence="5 11">Ribonuclease H</fullName>
        <shortName evidence="11">RNase H</shortName>
        <ecNumber evidence="5 11">3.1.26.4</ecNumber>
    </recommendedName>
</protein>
<keyword evidence="10 11" id="KW-0460">Magnesium</keyword>
<dbReference type="Proteomes" id="UP000095463">
    <property type="component" value="Unassembled WGS sequence"/>
</dbReference>
<dbReference type="NCBIfam" id="NF001236">
    <property type="entry name" value="PRK00203.1"/>
    <property type="match status" value="1"/>
</dbReference>
<dbReference type="InterPro" id="IPR002156">
    <property type="entry name" value="RNaseH_domain"/>
</dbReference>
<comment type="catalytic activity">
    <reaction evidence="1 11">
        <text>Endonucleolytic cleavage to 5'-phosphomonoester.</text>
        <dbReference type="EC" id="3.1.26.4"/>
    </reaction>
</comment>
<dbReference type="GO" id="GO:0004523">
    <property type="term" value="F:RNA-DNA hybrid ribonuclease activity"/>
    <property type="evidence" value="ECO:0007669"/>
    <property type="project" value="UniProtKB-UniRule"/>
</dbReference>
<dbReference type="EMBL" id="LAJE02000067">
    <property type="protein sequence ID" value="OEO32574.1"/>
    <property type="molecule type" value="Genomic_DNA"/>
</dbReference>
<evidence type="ECO:0000256" key="4">
    <source>
        <dbReference type="ARBA" id="ARBA00011245"/>
    </source>
</evidence>
<dbReference type="AlphaFoldDB" id="A0A1E5XVJ2"/>
<accession>A0A1E5XVJ2</accession>
<dbReference type="PANTHER" id="PTHR10642">
    <property type="entry name" value="RIBONUCLEASE H1"/>
    <property type="match status" value="1"/>
</dbReference>
<evidence type="ECO:0000256" key="1">
    <source>
        <dbReference type="ARBA" id="ARBA00000077"/>
    </source>
</evidence>
<dbReference type="GO" id="GO:0003676">
    <property type="term" value="F:nucleic acid binding"/>
    <property type="evidence" value="ECO:0007669"/>
    <property type="project" value="InterPro"/>
</dbReference>
<comment type="function">
    <text evidence="2 11">Endonuclease that specifically degrades the RNA of RNA-DNA hybrids.</text>
</comment>
<feature type="binding site" evidence="11">
    <location>
        <position position="9"/>
    </location>
    <ligand>
        <name>Mg(2+)</name>
        <dbReference type="ChEBI" id="CHEBI:18420"/>
        <label>2</label>
    </ligand>
</feature>
<keyword evidence="7 11" id="KW-0479">Metal-binding</keyword>
<keyword evidence="8 11" id="KW-0255">Endonuclease</keyword>
<evidence type="ECO:0000256" key="5">
    <source>
        <dbReference type="ARBA" id="ARBA00012180"/>
    </source>
</evidence>
<keyword evidence="6 11" id="KW-0540">Nuclease</keyword>
<dbReference type="GO" id="GO:0005737">
    <property type="term" value="C:cytoplasm"/>
    <property type="evidence" value="ECO:0007669"/>
    <property type="project" value="UniProtKB-SubCell"/>
</dbReference>
<dbReference type="FunFam" id="3.30.420.10:FF:000089">
    <property type="entry name" value="Ribonuclease H"/>
    <property type="match status" value="1"/>
</dbReference>
<dbReference type="GO" id="GO:0043137">
    <property type="term" value="P:DNA replication, removal of RNA primer"/>
    <property type="evidence" value="ECO:0007669"/>
    <property type="project" value="TreeGrafter"/>
</dbReference>
<keyword evidence="15" id="KW-1185">Reference proteome</keyword>
<dbReference type="HAMAP" id="MF_00042">
    <property type="entry name" value="RNase_H"/>
    <property type="match status" value="1"/>
</dbReference>
<feature type="domain" description="RNase H type-1" evidence="13">
    <location>
        <begin position="1"/>
        <end position="141"/>
    </location>
</feature>
<dbReference type="InterPro" id="IPR022892">
    <property type="entry name" value="RNaseHI"/>
</dbReference>
<dbReference type="PANTHER" id="PTHR10642:SF26">
    <property type="entry name" value="RIBONUCLEASE H1"/>
    <property type="match status" value="1"/>
</dbReference>
<dbReference type="CDD" id="cd09278">
    <property type="entry name" value="RNase_HI_prokaryote_like"/>
    <property type="match status" value="1"/>
</dbReference>
<evidence type="ECO:0000313" key="14">
    <source>
        <dbReference type="EMBL" id="OEO32574.1"/>
    </source>
</evidence>
<dbReference type="RefSeq" id="WP_069908268.1">
    <property type="nucleotide sequence ID" value="NZ_LAJE02000067.1"/>
</dbReference>
<keyword evidence="11" id="KW-0963">Cytoplasm</keyword>
<evidence type="ECO:0000256" key="8">
    <source>
        <dbReference type="ARBA" id="ARBA00022759"/>
    </source>
</evidence>
<comment type="subcellular location">
    <subcellularLocation>
        <location evidence="11">Cytoplasm</location>
    </subcellularLocation>
</comment>
<keyword evidence="9 11" id="KW-0378">Hydrolase</keyword>
<sequence length="157" mass="17401">MNSVIIHTDGACSGNPGPGGWGAVLQYGDTVKDLKGGAPLTTNNQMELTAAIEALTALKRPCEIELHTDSNYVKDGLTKWIHGWKKNGWRTADKKPVKNVELWQALDAATQRHKINWHWVKGHNGDEMNERADQLANEGMEPFKGKRRKPEGLVPPV</sequence>
<dbReference type="InterPro" id="IPR050092">
    <property type="entry name" value="RNase_H"/>
</dbReference>
<feature type="region of interest" description="Disordered" evidence="12">
    <location>
        <begin position="137"/>
        <end position="157"/>
    </location>
</feature>
<feature type="binding site" evidence="11">
    <location>
        <position position="69"/>
    </location>
    <ligand>
        <name>Mg(2+)</name>
        <dbReference type="ChEBI" id="CHEBI:18420"/>
        <label>1</label>
    </ligand>
</feature>
<comment type="cofactor">
    <cofactor evidence="11">
        <name>Mg(2+)</name>
        <dbReference type="ChEBI" id="CHEBI:18420"/>
    </cofactor>
    <text evidence="11">Binds 1 Mg(2+) ion per subunit. May bind a second metal ion at a regulatory site, or after substrate binding.</text>
</comment>
<comment type="caution">
    <text evidence="14">The sequence shown here is derived from an EMBL/GenBank/DDBJ whole genome shotgun (WGS) entry which is preliminary data.</text>
</comment>
<feature type="binding site" evidence="11">
    <location>
        <position position="47"/>
    </location>
    <ligand>
        <name>Mg(2+)</name>
        <dbReference type="ChEBI" id="CHEBI:18420"/>
        <label>1</label>
    </ligand>
</feature>
<evidence type="ECO:0000256" key="9">
    <source>
        <dbReference type="ARBA" id="ARBA00022801"/>
    </source>
</evidence>
<name>A0A1E5XVJ2_9HYPH</name>
<evidence type="ECO:0000313" key="15">
    <source>
        <dbReference type="Proteomes" id="UP000095463"/>
    </source>
</evidence>
<evidence type="ECO:0000256" key="12">
    <source>
        <dbReference type="SAM" id="MobiDB-lite"/>
    </source>
</evidence>
<proteinExistence type="inferred from homology"/>
<comment type="similarity">
    <text evidence="3 11">Belongs to the RNase H family.</text>
</comment>
<dbReference type="GO" id="GO:0000287">
    <property type="term" value="F:magnesium ion binding"/>
    <property type="evidence" value="ECO:0007669"/>
    <property type="project" value="UniProtKB-UniRule"/>
</dbReference>
<evidence type="ECO:0000259" key="13">
    <source>
        <dbReference type="PROSITE" id="PS50879"/>
    </source>
</evidence>
<evidence type="ECO:0000256" key="3">
    <source>
        <dbReference type="ARBA" id="ARBA00005300"/>
    </source>
</evidence>
<dbReference type="Gene3D" id="3.30.420.10">
    <property type="entry name" value="Ribonuclease H-like superfamily/Ribonuclease H"/>
    <property type="match status" value="1"/>
</dbReference>
<dbReference type="InterPro" id="IPR012337">
    <property type="entry name" value="RNaseH-like_sf"/>
</dbReference>
<dbReference type="PROSITE" id="PS50879">
    <property type="entry name" value="RNASE_H_1"/>
    <property type="match status" value="1"/>
</dbReference>
<feature type="binding site" evidence="11">
    <location>
        <position position="133"/>
    </location>
    <ligand>
        <name>Mg(2+)</name>
        <dbReference type="ChEBI" id="CHEBI:18420"/>
        <label>2</label>
    </ligand>
</feature>
<evidence type="ECO:0000256" key="6">
    <source>
        <dbReference type="ARBA" id="ARBA00022722"/>
    </source>
</evidence>
<dbReference type="InterPro" id="IPR036397">
    <property type="entry name" value="RNaseH_sf"/>
</dbReference>
<evidence type="ECO:0000256" key="2">
    <source>
        <dbReference type="ARBA" id="ARBA00004065"/>
    </source>
</evidence>
<dbReference type="SUPFAM" id="SSF53098">
    <property type="entry name" value="Ribonuclease H-like"/>
    <property type="match status" value="1"/>
</dbReference>
<gene>
    <name evidence="11" type="primary">rnhA</name>
    <name evidence="14" type="ORF">VW23_010845</name>
</gene>
<evidence type="ECO:0000256" key="7">
    <source>
        <dbReference type="ARBA" id="ARBA00022723"/>
    </source>
</evidence>